<evidence type="ECO:0000256" key="1">
    <source>
        <dbReference type="SAM" id="MobiDB-lite"/>
    </source>
</evidence>
<reference evidence="2" key="1">
    <citation type="submission" date="2023-11" db="EMBL/GenBank/DDBJ databases">
        <title>Genome assemblies of two species of porcelain crab, Petrolisthes cinctipes and Petrolisthes manimaculis (Anomura: Porcellanidae).</title>
        <authorList>
            <person name="Angst P."/>
        </authorList>
    </citation>
    <scope>NUCLEOTIDE SEQUENCE</scope>
    <source>
        <strain evidence="2">PB745_02</strain>
        <tissue evidence="2">Gill</tissue>
    </source>
</reference>
<dbReference type="AlphaFoldDB" id="A0AAE1NWP7"/>
<dbReference type="EMBL" id="JAWZYT010003587">
    <property type="protein sequence ID" value="KAK4297690.1"/>
    <property type="molecule type" value="Genomic_DNA"/>
</dbReference>
<feature type="region of interest" description="Disordered" evidence="1">
    <location>
        <begin position="124"/>
        <end position="164"/>
    </location>
</feature>
<comment type="caution">
    <text evidence="2">The sequence shown here is derived from an EMBL/GenBank/DDBJ whole genome shotgun (WGS) entry which is preliminary data.</text>
</comment>
<gene>
    <name evidence="2" type="ORF">Pmani_029909</name>
</gene>
<protein>
    <submittedName>
        <fullName evidence="2">Uncharacterized protein</fullName>
    </submittedName>
</protein>
<feature type="compositionally biased region" description="Low complexity" evidence="1">
    <location>
        <begin position="142"/>
        <end position="164"/>
    </location>
</feature>
<name>A0AAE1NWP7_9EUCA</name>
<evidence type="ECO:0000313" key="2">
    <source>
        <dbReference type="EMBL" id="KAK4297690.1"/>
    </source>
</evidence>
<keyword evidence="3" id="KW-1185">Reference proteome</keyword>
<dbReference type="Proteomes" id="UP001292094">
    <property type="component" value="Unassembled WGS sequence"/>
</dbReference>
<evidence type="ECO:0000313" key="3">
    <source>
        <dbReference type="Proteomes" id="UP001292094"/>
    </source>
</evidence>
<organism evidence="2 3">
    <name type="scientific">Petrolisthes manimaculis</name>
    <dbReference type="NCBI Taxonomy" id="1843537"/>
    <lineage>
        <taxon>Eukaryota</taxon>
        <taxon>Metazoa</taxon>
        <taxon>Ecdysozoa</taxon>
        <taxon>Arthropoda</taxon>
        <taxon>Crustacea</taxon>
        <taxon>Multicrustacea</taxon>
        <taxon>Malacostraca</taxon>
        <taxon>Eumalacostraca</taxon>
        <taxon>Eucarida</taxon>
        <taxon>Decapoda</taxon>
        <taxon>Pleocyemata</taxon>
        <taxon>Anomura</taxon>
        <taxon>Galatheoidea</taxon>
        <taxon>Porcellanidae</taxon>
        <taxon>Petrolisthes</taxon>
    </lineage>
</organism>
<accession>A0AAE1NWP7</accession>
<proteinExistence type="predicted"/>
<sequence>MVLPRSTTEKVPVPREEGSEKHRVWLCTLAGWMVCLASWDLPFLFPTHSTSVSSSTSFDPILSPSACLSASLTGCSSPVSVRVLQLPNLSICSSLLHLSPPALSSHPPVSSRYARPSHLSNHVLSALNPPPPPVSSTRHSIHTPPTHSPSLISHSSVSPTHHPPTTTSPLYTLFLKPFLTSQPFPLPTPHLQKCTVGEWW</sequence>